<gene>
    <name evidence="1" type="ORF">EGYM00163_LOCUS46229</name>
</gene>
<name>A0A7S4LKD7_9EUGL</name>
<dbReference type="AlphaFoldDB" id="A0A7S4LKD7"/>
<accession>A0A7S4LKD7</accession>
<sequence>MFFSENSCCLCQTFSSTLPVTLLFLHPLAEMLKCCVCGSKGASMNDFHDLQLKEQLLLQQKCLHENTVFPVEHANAVGMGRLRVFVFFQQALFLHEKPLSGQFDSWRTGDKIGYMRN</sequence>
<dbReference type="EMBL" id="HBJA01134542">
    <property type="protein sequence ID" value="CAE0834925.1"/>
    <property type="molecule type" value="Transcribed_RNA"/>
</dbReference>
<organism evidence="1">
    <name type="scientific">Eutreptiella gymnastica</name>
    <dbReference type="NCBI Taxonomy" id="73025"/>
    <lineage>
        <taxon>Eukaryota</taxon>
        <taxon>Discoba</taxon>
        <taxon>Euglenozoa</taxon>
        <taxon>Euglenida</taxon>
        <taxon>Spirocuta</taxon>
        <taxon>Euglenophyceae</taxon>
        <taxon>Eutreptiales</taxon>
        <taxon>Eutreptiaceae</taxon>
        <taxon>Eutreptiella</taxon>
    </lineage>
</organism>
<evidence type="ECO:0000313" key="1">
    <source>
        <dbReference type="EMBL" id="CAE0834925.1"/>
    </source>
</evidence>
<reference evidence="1" key="1">
    <citation type="submission" date="2021-01" db="EMBL/GenBank/DDBJ databases">
        <authorList>
            <person name="Corre E."/>
            <person name="Pelletier E."/>
            <person name="Niang G."/>
            <person name="Scheremetjew M."/>
            <person name="Finn R."/>
            <person name="Kale V."/>
            <person name="Holt S."/>
            <person name="Cochrane G."/>
            <person name="Meng A."/>
            <person name="Brown T."/>
            <person name="Cohen L."/>
        </authorList>
    </citation>
    <scope>NUCLEOTIDE SEQUENCE</scope>
    <source>
        <strain evidence="1">CCMP1594</strain>
    </source>
</reference>
<protein>
    <submittedName>
        <fullName evidence="1">Uncharacterized protein</fullName>
    </submittedName>
</protein>
<proteinExistence type="predicted"/>